<feature type="domain" description="Peptidase S54 rhomboid" evidence="11">
    <location>
        <begin position="60"/>
        <end position="202"/>
    </location>
</feature>
<feature type="transmembrane region" description="Helical" evidence="10">
    <location>
        <begin position="162"/>
        <end position="179"/>
    </location>
</feature>
<keyword evidence="8 10" id="KW-1133">Transmembrane helix</keyword>
<comment type="caution">
    <text evidence="12">The sequence shown here is derived from an EMBL/GenBank/DDBJ whole genome shotgun (WGS) entry which is preliminary data.</text>
</comment>
<name>A0A8H6F8W9_9LECA</name>
<protein>
    <recommendedName>
        <fullName evidence="4">rhomboid protease</fullName>
        <ecNumber evidence="4">3.4.21.105</ecNumber>
    </recommendedName>
</protein>
<keyword evidence="9 10" id="KW-0472">Membrane</keyword>
<feature type="transmembrane region" description="Helical" evidence="10">
    <location>
        <begin position="185"/>
        <end position="206"/>
    </location>
</feature>
<comment type="catalytic activity">
    <reaction evidence="1">
        <text>Cleaves type-1 transmembrane domains using a catalytic dyad composed of serine and histidine that are contributed by different transmembrane domains.</text>
        <dbReference type="EC" id="3.4.21.105"/>
    </reaction>
</comment>
<feature type="transmembrane region" description="Helical" evidence="10">
    <location>
        <begin position="100"/>
        <end position="119"/>
    </location>
</feature>
<accession>A0A8H6F8W9</accession>
<evidence type="ECO:0000256" key="7">
    <source>
        <dbReference type="ARBA" id="ARBA00022801"/>
    </source>
</evidence>
<feature type="transmembrane region" description="Helical" evidence="10">
    <location>
        <begin position="69"/>
        <end position="88"/>
    </location>
</feature>
<evidence type="ECO:0000256" key="9">
    <source>
        <dbReference type="ARBA" id="ARBA00023136"/>
    </source>
</evidence>
<dbReference type="GO" id="GO:0004252">
    <property type="term" value="F:serine-type endopeptidase activity"/>
    <property type="evidence" value="ECO:0007669"/>
    <property type="project" value="InterPro"/>
</dbReference>
<keyword evidence="5" id="KW-0645">Protease</keyword>
<dbReference type="PANTHER" id="PTHR43066:SF1">
    <property type="entry name" value="RHOMBOID PROTEIN 2"/>
    <property type="match status" value="1"/>
</dbReference>
<evidence type="ECO:0000313" key="13">
    <source>
        <dbReference type="Proteomes" id="UP000593566"/>
    </source>
</evidence>
<dbReference type="PANTHER" id="PTHR43066">
    <property type="entry name" value="RHOMBOID-RELATED PROTEIN"/>
    <property type="match status" value="1"/>
</dbReference>
<keyword evidence="6 10" id="KW-0812">Transmembrane</keyword>
<evidence type="ECO:0000256" key="3">
    <source>
        <dbReference type="ARBA" id="ARBA00009045"/>
    </source>
</evidence>
<evidence type="ECO:0000256" key="2">
    <source>
        <dbReference type="ARBA" id="ARBA00004141"/>
    </source>
</evidence>
<dbReference type="GO" id="GO:0006508">
    <property type="term" value="P:proteolysis"/>
    <property type="evidence" value="ECO:0007669"/>
    <property type="project" value="UniProtKB-KW"/>
</dbReference>
<dbReference type="InterPro" id="IPR022764">
    <property type="entry name" value="Peptidase_S54_rhomboid_dom"/>
</dbReference>
<evidence type="ECO:0000313" key="12">
    <source>
        <dbReference type="EMBL" id="KAF6219336.1"/>
    </source>
</evidence>
<dbReference type="AlphaFoldDB" id="A0A8H6F8W9"/>
<reference evidence="12 13" key="1">
    <citation type="journal article" date="2020" name="Genomics">
        <title>Complete, high-quality genomes from long-read metagenomic sequencing of two wolf lichen thalli reveals enigmatic genome architecture.</title>
        <authorList>
            <person name="McKenzie S.K."/>
            <person name="Walston R.F."/>
            <person name="Allen J.L."/>
        </authorList>
    </citation>
    <scope>NUCLEOTIDE SEQUENCE [LARGE SCALE GENOMIC DNA]</scope>
    <source>
        <strain evidence="12">WasteWater1</strain>
    </source>
</reference>
<dbReference type="EMBL" id="JACCJB010000020">
    <property type="protein sequence ID" value="KAF6219336.1"/>
    <property type="molecule type" value="Genomic_DNA"/>
</dbReference>
<dbReference type="Pfam" id="PF01694">
    <property type="entry name" value="Rhomboid"/>
    <property type="match status" value="1"/>
</dbReference>
<evidence type="ECO:0000256" key="4">
    <source>
        <dbReference type="ARBA" id="ARBA00013039"/>
    </source>
</evidence>
<evidence type="ECO:0000256" key="1">
    <source>
        <dbReference type="ARBA" id="ARBA00000156"/>
    </source>
</evidence>
<keyword evidence="13" id="KW-1185">Reference proteome</keyword>
<dbReference type="Gene3D" id="1.20.1540.10">
    <property type="entry name" value="Rhomboid-like"/>
    <property type="match status" value="1"/>
</dbReference>
<dbReference type="GO" id="GO:0016020">
    <property type="term" value="C:membrane"/>
    <property type="evidence" value="ECO:0007669"/>
    <property type="project" value="UniProtKB-SubCell"/>
</dbReference>
<evidence type="ECO:0000256" key="6">
    <source>
        <dbReference type="ARBA" id="ARBA00022692"/>
    </source>
</evidence>
<gene>
    <name evidence="12" type="ORF">HO133_005161</name>
</gene>
<feature type="transmembrane region" description="Helical" evidence="10">
    <location>
        <begin position="16"/>
        <end position="37"/>
    </location>
</feature>
<dbReference type="GeneID" id="59333567"/>
<dbReference type="SUPFAM" id="SSF144091">
    <property type="entry name" value="Rhomboid-like"/>
    <property type="match status" value="1"/>
</dbReference>
<dbReference type="RefSeq" id="XP_037148771.1">
    <property type="nucleotide sequence ID" value="XM_037296073.1"/>
</dbReference>
<keyword evidence="7" id="KW-0378">Hydrolase</keyword>
<dbReference type="Proteomes" id="UP000593566">
    <property type="component" value="Unassembled WGS sequence"/>
</dbReference>
<comment type="similarity">
    <text evidence="3">Belongs to the peptidase S54 family.</text>
</comment>
<proteinExistence type="inferred from homology"/>
<organism evidence="12 13">
    <name type="scientific">Letharia lupina</name>
    <dbReference type="NCBI Taxonomy" id="560253"/>
    <lineage>
        <taxon>Eukaryota</taxon>
        <taxon>Fungi</taxon>
        <taxon>Dikarya</taxon>
        <taxon>Ascomycota</taxon>
        <taxon>Pezizomycotina</taxon>
        <taxon>Lecanoromycetes</taxon>
        <taxon>OSLEUM clade</taxon>
        <taxon>Lecanoromycetidae</taxon>
        <taxon>Lecanorales</taxon>
        <taxon>Lecanorineae</taxon>
        <taxon>Parmeliaceae</taxon>
        <taxon>Letharia</taxon>
    </lineage>
</organism>
<evidence type="ECO:0000256" key="10">
    <source>
        <dbReference type="SAM" id="Phobius"/>
    </source>
</evidence>
<evidence type="ECO:0000256" key="5">
    <source>
        <dbReference type="ARBA" id="ARBA00022670"/>
    </source>
</evidence>
<dbReference type="EC" id="3.4.21.105" evidence="4"/>
<dbReference type="InterPro" id="IPR035952">
    <property type="entry name" value="Rhomboid-like_sf"/>
</dbReference>
<evidence type="ECO:0000259" key="11">
    <source>
        <dbReference type="Pfam" id="PF01694"/>
    </source>
</evidence>
<evidence type="ECO:0000256" key="8">
    <source>
        <dbReference type="ARBA" id="ARBA00022989"/>
    </source>
</evidence>
<comment type="subcellular location">
    <subcellularLocation>
        <location evidence="2">Membrane</location>
        <topology evidence="2">Multi-pass membrane protein</topology>
    </subcellularLocation>
</comment>
<sequence length="267" mass="29465">MAPTLPQFNPARLRSYVFRIPLFTRIILLLIILFWILEFQTAWDIAQWGALVPLEVNLGTMYRLNTYPLIHLGFLHALLNTVALAPLLERFEADHGTLLTAAMFVGPLSTLPAAAYLLIERGLLRGNTAVMGASVWVFVLLGAEGIKAFRANPYFAIGTSRIPTWTTPLLALVFVTALVPNTSFLGHLCSVGIGYIYGLGYLKILAPPEKILRWIEGKLNLLGRLPHYVSIDQKTYGRYGVLPTTNAPSVDDVNEGSYIGSTERLGP</sequence>